<evidence type="ECO:0000313" key="5">
    <source>
        <dbReference type="Proteomes" id="UP000050911"/>
    </source>
</evidence>
<feature type="domain" description="HTH LytTR-type" evidence="3">
    <location>
        <begin position="128"/>
        <end position="229"/>
    </location>
</feature>
<gene>
    <name evidence="4" type="ORF">FC96_GL001570</name>
</gene>
<dbReference type="SMART" id="SM00448">
    <property type="entry name" value="REC"/>
    <property type="match status" value="1"/>
</dbReference>
<dbReference type="InterPro" id="IPR001789">
    <property type="entry name" value="Sig_transdc_resp-reg_receiver"/>
</dbReference>
<dbReference type="SMART" id="SM00850">
    <property type="entry name" value="LytTR"/>
    <property type="match status" value="1"/>
</dbReference>
<evidence type="ECO:0000259" key="3">
    <source>
        <dbReference type="PROSITE" id="PS50930"/>
    </source>
</evidence>
<comment type="caution">
    <text evidence="4">The sequence shown here is derived from an EMBL/GenBank/DDBJ whole genome shotgun (WGS) entry which is preliminary data.</text>
</comment>
<dbReference type="PANTHER" id="PTHR37299">
    <property type="entry name" value="TRANSCRIPTIONAL REGULATOR-RELATED"/>
    <property type="match status" value="1"/>
</dbReference>
<evidence type="ECO:0000259" key="2">
    <source>
        <dbReference type="PROSITE" id="PS50110"/>
    </source>
</evidence>
<organism evidence="4 5">
    <name type="scientific">Secundilactobacillus kimchicus JCM 15530</name>
    <dbReference type="NCBI Taxonomy" id="1302272"/>
    <lineage>
        <taxon>Bacteria</taxon>
        <taxon>Bacillati</taxon>
        <taxon>Bacillota</taxon>
        <taxon>Bacilli</taxon>
        <taxon>Lactobacillales</taxon>
        <taxon>Lactobacillaceae</taxon>
        <taxon>Secundilactobacillus</taxon>
    </lineage>
</organism>
<accession>A0A0R1HPV6</accession>
<proteinExistence type="predicted"/>
<dbReference type="AlphaFoldDB" id="A0A0R1HPV6"/>
<dbReference type="Gene3D" id="2.40.50.1020">
    <property type="entry name" value="LytTr DNA-binding domain"/>
    <property type="match status" value="1"/>
</dbReference>
<dbReference type="PANTHER" id="PTHR37299:SF1">
    <property type="entry name" value="STAGE 0 SPORULATION PROTEIN A HOMOLOG"/>
    <property type="match status" value="1"/>
</dbReference>
<feature type="domain" description="Response regulatory" evidence="2">
    <location>
        <begin position="3"/>
        <end position="118"/>
    </location>
</feature>
<evidence type="ECO:0000256" key="1">
    <source>
        <dbReference type="PROSITE-ProRule" id="PRU00169"/>
    </source>
</evidence>
<keyword evidence="5" id="KW-1185">Reference proteome</keyword>
<dbReference type="PATRIC" id="fig|1302272.5.peg.1587"/>
<dbReference type="PROSITE" id="PS50110">
    <property type="entry name" value="RESPONSE_REGULATORY"/>
    <property type="match status" value="1"/>
</dbReference>
<evidence type="ECO:0000313" key="4">
    <source>
        <dbReference type="EMBL" id="KRK48463.1"/>
    </source>
</evidence>
<feature type="modified residue" description="4-aspartylphosphate" evidence="1">
    <location>
        <position position="55"/>
    </location>
</feature>
<dbReference type="GO" id="GO:0000156">
    <property type="term" value="F:phosphorelay response regulator activity"/>
    <property type="evidence" value="ECO:0007669"/>
    <property type="project" value="InterPro"/>
</dbReference>
<dbReference type="InterPro" id="IPR007492">
    <property type="entry name" value="LytTR_DNA-bd_dom"/>
</dbReference>
<dbReference type="Pfam" id="PF00072">
    <property type="entry name" value="Response_reg"/>
    <property type="match status" value="1"/>
</dbReference>
<dbReference type="PROSITE" id="PS50930">
    <property type="entry name" value="HTH_LYTTR"/>
    <property type="match status" value="1"/>
</dbReference>
<dbReference type="EMBL" id="AZCX01000003">
    <property type="protein sequence ID" value="KRK48463.1"/>
    <property type="molecule type" value="Genomic_DNA"/>
</dbReference>
<name>A0A0R1HPV6_9LACO</name>
<dbReference type="STRING" id="1302272.FC96_GL001570"/>
<dbReference type="InterPro" id="IPR011006">
    <property type="entry name" value="CheY-like_superfamily"/>
</dbReference>
<dbReference type="Gene3D" id="3.40.50.2300">
    <property type="match status" value="1"/>
</dbReference>
<keyword evidence="1" id="KW-0597">Phosphoprotein</keyword>
<dbReference type="InterPro" id="IPR046947">
    <property type="entry name" value="LytR-like"/>
</dbReference>
<protein>
    <submittedName>
        <fullName evidence="4">Response regulator</fullName>
    </submittedName>
</protein>
<dbReference type="RefSeq" id="WP_056942289.1">
    <property type="nucleotide sequence ID" value="NZ_AZCX01000003.1"/>
</dbReference>
<dbReference type="Proteomes" id="UP000050911">
    <property type="component" value="Unassembled WGS sequence"/>
</dbReference>
<reference evidence="4 5" key="1">
    <citation type="journal article" date="2015" name="Genome Announc.">
        <title>Expanding the biotechnology potential of lactobacilli through comparative genomics of 213 strains and associated genera.</title>
        <authorList>
            <person name="Sun Z."/>
            <person name="Harris H.M."/>
            <person name="McCann A."/>
            <person name="Guo C."/>
            <person name="Argimon S."/>
            <person name="Zhang W."/>
            <person name="Yang X."/>
            <person name="Jeffery I.B."/>
            <person name="Cooney J.C."/>
            <person name="Kagawa T.F."/>
            <person name="Liu W."/>
            <person name="Song Y."/>
            <person name="Salvetti E."/>
            <person name="Wrobel A."/>
            <person name="Rasinkangas P."/>
            <person name="Parkhill J."/>
            <person name="Rea M.C."/>
            <person name="O'Sullivan O."/>
            <person name="Ritari J."/>
            <person name="Douillard F.P."/>
            <person name="Paul Ross R."/>
            <person name="Yang R."/>
            <person name="Briner A.E."/>
            <person name="Felis G.E."/>
            <person name="de Vos W.M."/>
            <person name="Barrangou R."/>
            <person name="Klaenhammer T.R."/>
            <person name="Caufield P.W."/>
            <person name="Cui Y."/>
            <person name="Zhang H."/>
            <person name="O'Toole P.W."/>
        </authorList>
    </citation>
    <scope>NUCLEOTIDE SEQUENCE [LARGE SCALE GENOMIC DNA]</scope>
    <source>
        <strain evidence="4 5">JCM 15530</strain>
    </source>
</reference>
<dbReference type="GO" id="GO:0003677">
    <property type="term" value="F:DNA binding"/>
    <property type="evidence" value="ECO:0007669"/>
    <property type="project" value="InterPro"/>
</dbReference>
<dbReference type="OrthoDB" id="9809318at2"/>
<dbReference type="Pfam" id="PF04397">
    <property type="entry name" value="LytTR"/>
    <property type="match status" value="1"/>
</dbReference>
<sequence length="235" mass="27323">MIKVAICDDIPEMTSAVEKTLEAYNPTLFDISVFFTADKLIASLQNIQYDFFILDIELPSSSGINVAKEIRKHNLNVPIIFLTNFSEYMEDVFQVQTFDYILKPVTEEKMFPVIKKVIKYLDLDDDHFSFTYKRIAYNLKFTDIICFEKQKRIVIIHTAQTDFQAIMSTPELLQKLNDNFVQVHTSYIVNIKFIKEVGTNYIILTEDSGSIEIPISRKFKSQARDAIIMKMRSKL</sequence>
<dbReference type="SUPFAM" id="SSF52172">
    <property type="entry name" value="CheY-like"/>
    <property type="match status" value="1"/>
</dbReference>